<dbReference type="SMART" id="SM00895">
    <property type="entry name" value="FCD"/>
    <property type="match status" value="1"/>
</dbReference>
<dbReference type="PANTHER" id="PTHR43537:SF39">
    <property type="entry name" value="HTH-TYPE TRANSCRIPTIONAL REGULATOR MCBR"/>
    <property type="match status" value="1"/>
</dbReference>
<accession>A0A482PK67</accession>
<organism evidence="5">
    <name type="scientific">Citrobacter rodentium</name>
    <dbReference type="NCBI Taxonomy" id="67825"/>
    <lineage>
        <taxon>Bacteria</taxon>
        <taxon>Pseudomonadati</taxon>
        <taxon>Pseudomonadota</taxon>
        <taxon>Gammaproteobacteria</taxon>
        <taxon>Enterobacterales</taxon>
        <taxon>Enterobacteriaceae</taxon>
        <taxon>Citrobacter</taxon>
    </lineage>
</organism>
<dbReference type="GO" id="GO:0003677">
    <property type="term" value="F:DNA binding"/>
    <property type="evidence" value="ECO:0007669"/>
    <property type="project" value="UniProtKB-KW"/>
</dbReference>
<dbReference type="InterPro" id="IPR008920">
    <property type="entry name" value="TF_FadR/GntR_C"/>
</dbReference>
<dbReference type="SMART" id="SM00345">
    <property type="entry name" value="HTH_GNTR"/>
    <property type="match status" value="1"/>
</dbReference>
<dbReference type="NCBIfam" id="NF008504">
    <property type="entry name" value="PRK11414.1"/>
    <property type="match status" value="1"/>
</dbReference>
<keyword evidence="3" id="KW-0804">Transcription</keyword>
<dbReference type="InterPro" id="IPR036390">
    <property type="entry name" value="WH_DNA-bd_sf"/>
</dbReference>
<dbReference type="InterPro" id="IPR036388">
    <property type="entry name" value="WH-like_DNA-bd_sf"/>
</dbReference>
<evidence type="ECO:0000259" key="4">
    <source>
        <dbReference type="PROSITE" id="PS50949"/>
    </source>
</evidence>
<dbReference type="InterPro" id="IPR011711">
    <property type="entry name" value="GntR_C"/>
</dbReference>
<dbReference type="Pfam" id="PF00392">
    <property type="entry name" value="GntR"/>
    <property type="match status" value="1"/>
</dbReference>
<dbReference type="OMA" id="LWHNKEF"/>
<proteinExistence type="predicted"/>
<name>A0A482PK67_CITRO</name>
<sequence>MPGTEKTQHISLTSRVERGLKDRLSIGELRPGARLITKNIAEEMGISITPVREALLRLVSASALTIAPAQAFIVPEISMARFAEITRLRCELEGMAVMEATGQITPERMEILEALLANYQWAYENGSVAERLLANRALRFKIYHFSSMPTLVEMIEQLWVRMGPSLHFLHGLEKEGAYQHNVDHYRQLFTLIAEGNKEASRSCLLEIINKNVAIVKQQYLN</sequence>
<dbReference type="SUPFAM" id="SSF46785">
    <property type="entry name" value="Winged helix' DNA-binding domain"/>
    <property type="match status" value="1"/>
</dbReference>
<evidence type="ECO:0000313" key="5">
    <source>
        <dbReference type="EMBL" id="QBY28166.1"/>
    </source>
</evidence>
<dbReference type="AlphaFoldDB" id="A0A482PK67"/>
<reference evidence="5" key="1">
    <citation type="submission" date="2019-03" db="EMBL/GenBank/DDBJ databases">
        <title>Complete genome sequence of enteropathogenic Citrobacter rodentium strain DBS100.</title>
        <authorList>
            <person name="Popov G."/>
            <person name="Fiebig A."/>
            <person name="Shideler S."/>
            <person name="Coombes B."/>
            <person name="Savchenko A."/>
        </authorList>
    </citation>
    <scope>NUCLEOTIDE SEQUENCE</scope>
    <source>
        <strain evidence="5">DBS100</strain>
    </source>
</reference>
<dbReference type="SUPFAM" id="SSF48008">
    <property type="entry name" value="GntR ligand-binding domain-like"/>
    <property type="match status" value="1"/>
</dbReference>
<feature type="domain" description="HTH gntR-type" evidence="4">
    <location>
        <begin position="10"/>
        <end position="77"/>
    </location>
</feature>
<evidence type="ECO:0000256" key="1">
    <source>
        <dbReference type="ARBA" id="ARBA00023015"/>
    </source>
</evidence>
<dbReference type="PANTHER" id="PTHR43537">
    <property type="entry name" value="TRANSCRIPTIONAL REGULATOR, GNTR FAMILY"/>
    <property type="match status" value="1"/>
</dbReference>
<keyword evidence="1" id="KW-0805">Transcription regulation</keyword>
<keyword evidence="2" id="KW-0238">DNA-binding</keyword>
<gene>
    <name evidence="5" type="ORF">E2R62_04410</name>
</gene>
<dbReference type="Pfam" id="PF07729">
    <property type="entry name" value="FCD"/>
    <property type="match status" value="1"/>
</dbReference>
<dbReference type="EMBL" id="CP038008">
    <property type="protein sequence ID" value="QBY28166.1"/>
    <property type="molecule type" value="Genomic_DNA"/>
</dbReference>
<dbReference type="PROSITE" id="PS50949">
    <property type="entry name" value="HTH_GNTR"/>
    <property type="match status" value="1"/>
</dbReference>
<evidence type="ECO:0000256" key="2">
    <source>
        <dbReference type="ARBA" id="ARBA00023125"/>
    </source>
</evidence>
<protein>
    <submittedName>
        <fullName evidence="5">GntR family transcriptional regulator</fullName>
    </submittedName>
</protein>
<dbReference type="GO" id="GO:0003700">
    <property type="term" value="F:DNA-binding transcription factor activity"/>
    <property type="evidence" value="ECO:0007669"/>
    <property type="project" value="InterPro"/>
</dbReference>
<evidence type="ECO:0000256" key="3">
    <source>
        <dbReference type="ARBA" id="ARBA00023163"/>
    </source>
</evidence>
<dbReference type="Gene3D" id="1.20.120.530">
    <property type="entry name" value="GntR ligand-binding domain-like"/>
    <property type="match status" value="1"/>
</dbReference>
<dbReference type="Gene3D" id="1.10.10.10">
    <property type="entry name" value="Winged helix-like DNA-binding domain superfamily/Winged helix DNA-binding domain"/>
    <property type="match status" value="1"/>
</dbReference>
<dbReference type="RefSeq" id="WP_012905837.1">
    <property type="nucleotide sequence ID" value="NZ_CAJTBI010000001.1"/>
</dbReference>
<dbReference type="InterPro" id="IPR000524">
    <property type="entry name" value="Tscrpt_reg_HTH_GntR"/>
</dbReference>